<dbReference type="AlphaFoldDB" id="A0A238K9E0"/>
<name>A0A238K9E0_9RHOB</name>
<reference evidence="2 3" key="1">
    <citation type="submission" date="2017-05" db="EMBL/GenBank/DDBJ databases">
        <authorList>
            <person name="Song R."/>
            <person name="Chenine A.L."/>
            <person name="Ruprecht R.M."/>
        </authorList>
    </citation>
    <scope>NUCLEOTIDE SEQUENCE [LARGE SCALE GENOMIC DNA]</scope>
    <source>
        <strain evidence="2 3">CECT 8663</strain>
    </source>
</reference>
<dbReference type="EMBL" id="FXYH01000005">
    <property type="protein sequence ID" value="SMX39531.1"/>
    <property type="molecule type" value="Genomic_DNA"/>
</dbReference>
<evidence type="ECO:0000313" key="3">
    <source>
        <dbReference type="Proteomes" id="UP000220836"/>
    </source>
</evidence>
<feature type="region of interest" description="Disordered" evidence="1">
    <location>
        <begin position="1"/>
        <end position="53"/>
    </location>
</feature>
<keyword evidence="3" id="KW-1185">Reference proteome</keyword>
<accession>A0A238K9E0</accession>
<evidence type="ECO:0000256" key="1">
    <source>
        <dbReference type="SAM" id="MobiDB-lite"/>
    </source>
</evidence>
<organism evidence="2 3">
    <name type="scientific">Pelagimonas varians</name>
    <dbReference type="NCBI Taxonomy" id="696760"/>
    <lineage>
        <taxon>Bacteria</taxon>
        <taxon>Pseudomonadati</taxon>
        <taxon>Pseudomonadota</taxon>
        <taxon>Alphaproteobacteria</taxon>
        <taxon>Rhodobacterales</taxon>
        <taxon>Roseobacteraceae</taxon>
        <taxon>Pelagimonas</taxon>
    </lineage>
</organism>
<dbReference type="Proteomes" id="UP000220836">
    <property type="component" value="Unassembled WGS sequence"/>
</dbReference>
<gene>
    <name evidence="2" type="ORF">PEV8663_01746</name>
</gene>
<sequence length="53" mass="5433">MTGELALCRDSAEGATAPETLRLQDRHGPNTLERGANAPAEGIAISGVRTEGA</sequence>
<protein>
    <submittedName>
        <fullName evidence="2">Uncharacterized protein</fullName>
    </submittedName>
</protein>
<proteinExistence type="predicted"/>
<evidence type="ECO:0000313" key="2">
    <source>
        <dbReference type="EMBL" id="SMX39531.1"/>
    </source>
</evidence>